<dbReference type="Gene3D" id="3.40.190.150">
    <property type="entry name" value="Bordetella uptake gene, domain 1"/>
    <property type="match status" value="1"/>
</dbReference>
<comment type="similarity">
    <text evidence="1">Belongs to the UPF0065 (bug) family.</text>
</comment>
<dbReference type="OrthoDB" id="9152539at2"/>
<dbReference type="PANTHER" id="PTHR42928">
    <property type="entry name" value="TRICARBOXYLATE-BINDING PROTEIN"/>
    <property type="match status" value="1"/>
</dbReference>
<dbReference type="CDD" id="cd07012">
    <property type="entry name" value="PBP2_Bug_TTT"/>
    <property type="match status" value="1"/>
</dbReference>
<evidence type="ECO:0000256" key="1">
    <source>
        <dbReference type="ARBA" id="ARBA00006987"/>
    </source>
</evidence>
<feature type="signal peptide" evidence="2">
    <location>
        <begin position="1"/>
        <end position="22"/>
    </location>
</feature>
<organism evidence="3 4">
    <name type="scientific">Bordetella genomosp. 5</name>
    <dbReference type="NCBI Taxonomy" id="1395608"/>
    <lineage>
        <taxon>Bacteria</taxon>
        <taxon>Pseudomonadati</taxon>
        <taxon>Pseudomonadota</taxon>
        <taxon>Betaproteobacteria</taxon>
        <taxon>Burkholderiales</taxon>
        <taxon>Alcaligenaceae</taxon>
        <taxon>Bordetella</taxon>
    </lineage>
</organism>
<evidence type="ECO:0000256" key="2">
    <source>
        <dbReference type="SAM" id="SignalP"/>
    </source>
</evidence>
<proteinExistence type="inferred from homology"/>
<dbReference type="RefSeq" id="WP_094799129.1">
    <property type="nucleotide sequence ID" value="NZ_NEVP01000004.1"/>
</dbReference>
<dbReference type="AlphaFoldDB" id="A0A261TVA8"/>
<dbReference type="Pfam" id="PF03401">
    <property type="entry name" value="TctC"/>
    <property type="match status" value="1"/>
</dbReference>
<dbReference type="EMBL" id="NEVP01000004">
    <property type="protein sequence ID" value="OZI53624.1"/>
    <property type="molecule type" value="Genomic_DNA"/>
</dbReference>
<dbReference type="SUPFAM" id="SSF53850">
    <property type="entry name" value="Periplasmic binding protein-like II"/>
    <property type="match status" value="1"/>
</dbReference>
<evidence type="ECO:0000313" key="3">
    <source>
        <dbReference type="EMBL" id="OZI53624.1"/>
    </source>
</evidence>
<gene>
    <name evidence="3" type="ORF">CAL25_06530</name>
</gene>
<evidence type="ECO:0008006" key="5">
    <source>
        <dbReference type="Google" id="ProtNLM"/>
    </source>
</evidence>
<dbReference type="Gene3D" id="3.40.190.10">
    <property type="entry name" value="Periplasmic binding protein-like II"/>
    <property type="match status" value="1"/>
</dbReference>
<protein>
    <recommendedName>
        <fullName evidence="5">LacI family transcriptional regulator</fullName>
    </recommendedName>
</protein>
<dbReference type="InterPro" id="IPR005064">
    <property type="entry name" value="BUG"/>
</dbReference>
<comment type="caution">
    <text evidence="3">The sequence shown here is derived from an EMBL/GenBank/DDBJ whole genome shotgun (WGS) entry which is preliminary data.</text>
</comment>
<dbReference type="PIRSF" id="PIRSF017082">
    <property type="entry name" value="YflP"/>
    <property type="match status" value="1"/>
</dbReference>
<sequence length="320" mass="33161">MKALLKGLLAGVIACTTATAWADAYPTKAIRIVVPFPPGGGSDVLARLIGVELGKTLGQSVIVENKPGAAGMIATAYVASSAPDGYTLLLADVPFTSNLAVYPNPSYRIDQFAPVATIANVPAIVVTNNKLPVNSMADLIALSKKQPGALNMASGGAGSVAHLQGAQIAHAMGAEWTHVPYRGMGPAALDVIAGQADLMVASAPTVVGHLKDKRLKALAVTTAKRSDLLPDTPTFAELGYPALTTDNWFGLVVPAKTDPAIVNKLNEHVNAALAKPNVVESLAAQMATPLAISPEQFGQIIQRDAKKWADVVKTTHITAN</sequence>
<dbReference type="PANTHER" id="PTHR42928:SF5">
    <property type="entry name" value="BLR1237 PROTEIN"/>
    <property type="match status" value="1"/>
</dbReference>
<dbReference type="Proteomes" id="UP000216913">
    <property type="component" value="Unassembled WGS sequence"/>
</dbReference>
<feature type="chain" id="PRO_5013215397" description="LacI family transcriptional regulator" evidence="2">
    <location>
        <begin position="23"/>
        <end position="320"/>
    </location>
</feature>
<name>A0A261TVA8_9BORD</name>
<reference evidence="3 4" key="1">
    <citation type="submission" date="2017-05" db="EMBL/GenBank/DDBJ databases">
        <title>Complete and WGS of Bordetella genogroups.</title>
        <authorList>
            <person name="Spilker T."/>
            <person name="LiPuma J."/>
        </authorList>
    </citation>
    <scope>NUCLEOTIDE SEQUENCE [LARGE SCALE GENOMIC DNA]</scope>
    <source>
        <strain evidence="3 4">AU10456</strain>
    </source>
</reference>
<accession>A0A261TVA8</accession>
<dbReference type="InterPro" id="IPR042100">
    <property type="entry name" value="Bug_dom1"/>
</dbReference>
<evidence type="ECO:0000313" key="4">
    <source>
        <dbReference type="Proteomes" id="UP000216913"/>
    </source>
</evidence>
<keyword evidence="2" id="KW-0732">Signal</keyword>
<keyword evidence="4" id="KW-1185">Reference proteome</keyword>